<name>A0A093FYW2_DRYPU</name>
<reference evidence="2 3" key="1">
    <citation type="submission" date="2014-04" db="EMBL/GenBank/DDBJ databases">
        <title>Genome evolution of avian class.</title>
        <authorList>
            <person name="Zhang G."/>
            <person name="Li C."/>
        </authorList>
    </citation>
    <scope>NUCLEOTIDE SEQUENCE [LARGE SCALE GENOMIC DNA]</scope>
    <source>
        <strain evidence="2">BGI_N307</strain>
    </source>
</reference>
<keyword evidence="3" id="KW-1185">Reference proteome</keyword>
<feature type="non-terminal residue" evidence="2">
    <location>
        <position position="1"/>
    </location>
</feature>
<evidence type="ECO:0000313" key="3">
    <source>
        <dbReference type="Proteomes" id="UP000053875"/>
    </source>
</evidence>
<feature type="non-terminal residue" evidence="2">
    <location>
        <position position="120"/>
    </location>
</feature>
<organism evidence="2 3">
    <name type="scientific">Dryobates pubescens</name>
    <name type="common">Downy woodpecker</name>
    <name type="synonym">Picoides pubescens</name>
    <dbReference type="NCBI Taxonomy" id="118200"/>
    <lineage>
        <taxon>Eukaryota</taxon>
        <taxon>Metazoa</taxon>
        <taxon>Chordata</taxon>
        <taxon>Craniata</taxon>
        <taxon>Vertebrata</taxon>
        <taxon>Euteleostomi</taxon>
        <taxon>Archelosauria</taxon>
        <taxon>Archosauria</taxon>
        <taxon>Dinosauria</taxon>
        <taxon>Saurischia</taxon>
        <taxon>Theropoda</taxon>
        <taxon>Coelurosauria</taxon>
        <taxon>Aves</taxon>
        <taxon>Neognathae</taxon>
        <taxon>Neoaves</taxon>
        <taxon>Telluraves</taxon>
        <taxon>Coraciimorphae</taxon>
        <taxon>Piciformes</taxon>
        <taxon>Picidae</taxon>
        <taxon>Dryobates</taxon>
    </lineage>
</organism>
<accession>A0A093FYW2</accession>
<sequence>EGRNNGLELYLLSSTEYCDLGSSCPRLLPAALAGAAGPARVAVGDAGEVKAPGVDGHSLRAEDAANSSRGGGAHSSVLREGAEDGSGQGHHHSRWLDGNNGVLAPHTAGLVAAVGQRGWA</sequence>
<gene>
    <name evidence="2" type="ORF">N307_03998</name>
</gene>
<proteinExistence type="predicted"/>
<dbReference type="AlphaFoldDB" id="A0A093FYW2"/>
<feature type="region of interest" description="Disordered" evidence="1">
    <location>
        <begin position="51"/>
        <end position="100"/>
    </location>
</feature>
<evidence type="ECO:0000313" key="2">
    <source>
        <dbReference type="EMBL" id="KFV63105.1"/>
    </source>
</evidence>
<evidence type="ECO:0000256" key="1">
    <source>
        <dbReference type="SAM" id="MobiDB-lite"/>
    </source>
</evidence>
<dbReference type="EMBL" id="KL215063">
    <property type="protein sequence ID" value="KFV63105.1"/>
    <property type="molecule type" value="Genomic_DNA"/>
</dbReference>
<protein>
    <submittedName>
        <fullName evidence="2">Uncharacterized protein</fullName>
    </submittedName>
</protein>
<dbReference type="Proteomes" id="UP000053875">
    <property type="component" value="Unassembled WGS sequence"/>
</dbReference>